<evidence type="ECO:0000313" key="3">
    <source>
        <dbReference type="Proteomes" id="UP001281614"/>
    </source>
</evidence>
<proteinExistence type="predicted"/>
<keyword evidence="1" id="KW-0472">Membrane</keyword>
<name>A0AAE0D5C2_COLKA</name>
<dbReference type="PANTHER" id="PTHR35394:SF5">
    <property type="entry name" value="DUF3176 DOMAIN-CONTAINING PROTEIN"/>
    <property type="match status" value="1"/>
</dbReference>
<feature type="transmembrane region" description="Helical" evidence="1">
    <location>
        <begin position="429"/>
        <end position="451"/>
    </location>
</feature>
<keyword evidence="1" id="KW-0812">Transmembrane</keyword>
<dbReference type="AlphaFoldDB" id="A0AAE0D5C2"/>
<dbReference type="PANTHER" id="PTHR35394">
    <property type="entry name" value="DUF3176 DOMAIN-CONTAINING PROTEIN"/>
    <property type="match status" value="1"/>
</dbReference>
<keyword evidence="1" id="KW-1133">Transmembrane helix</keyword>
<sequence>MWTILIGYIDSYVASIGAVITVAALAIDPFSQAMIEYRACPQILGRETAETPRTNNYSAFLERDGMLLPEASLDPSLLVALYKGLVDPEETESLLDVKCTTGNCTFGEMGQDEYFSSLGFCHSCYDITHHVDHDESHHRYTLGSNAPSGFFYDSHFDLSVQDEFRFGEDGVLLSALERTGNQTFFEFDTLMLSCANASSTCSGRERGQPLAFRCTLTPCVERYHGEVENGKYREMKSKTTGQELKKCPQMDSWRSSENAFAAVTDSSLLNGVEQPCNPSTKTAPNSVIFNPELNIVYESYDEKDFNKTQWKFYPQECVWTFHILSWQGIRDVLKDLLGANLTVGSALGISGGGSAASTTGPLWLKRMYSDGKGNISTVEAVFRGVANSMSAAIRNNPLTNQTALAALPTEMKWASGTVKGMETCVYVEWGWIVYPAALLVLQAVFSVMVLAGPRITRSRGGLGDSAWKSSPLALLFHGLDGDVRREFADMTSVNQMNKVAQEVKVQLNRVDGVDDKGWRFCTS</sequence>
<evidence type="ECO:0000313" key="2">
    <source>
        <dbReference type="EMBL" id="KAK2756887.1"/>
    </source>
</evidence>
<comment type="caution">
    <text evidence="2">The sequence shown here is derived from an EMBL/GenBank/DDBJ whole genome shotgun (WGS) entry which is preliminary data.</text>
</comment>
<dbReference type="Proteomes" id="UP001281614">
    <property type="component" value="Unassembled WGS sequence"/>
</dbReference>
<organism evidence="2 3">
    <name type="scientific">Colletotrichum kahawae</name>
    <name type="common">Coffee berry disease fungus</name>
    <dbReference type="NCBI Taxonomy" id="34407"/>
    <lineage>
        <taxon>Eukaryota</taxon>
        <taxon>Fungi</taxon>
        <taxon>Dikarya</taxon>
        <taxon>Ascomycota</taxon>
        <taxon>Pezizomycotina</taxon>
        <taxon>Sordariomycetes</taxon>
        <taxon>Hypocreomycetidae</taxon>
        <taxon>Glomerellales</taxon>
        <taxon>Glomerellaceae</taxon>
        <taxon>Colletotrichum</taxon>
        <taxon>Colletotrichum gloeosporioides species complex</taxon>
    </lineage>
</organism>
<gene>
    <name evidence="2" type="ORF">CKAH01_17074</name>
</gene>
<accession>A0AAE0D5C2</accession>
<keyword evidence="3" id="KW-1185">Reference proteome</keyword>
<evidence type="ECO:0000256" key="1">
    <source>
        <dbReference type="SAM" id="Phobius"/>
    </source>
</evidence>
<dbReference type="EMBL" id="VYYT01000205">
    <property type="protein sequence ID" value="KAK2756887.1"/>
    <property type="molecule type" value="Genomic_DNA"/>
</dbReference>
<protein>
    <submittedName>
        <fullName evidence="2">Uncharacterized protein</fullName>
    </submittedName>
</protein>
<reference evidence="2" key="1">
    <citation type="submission" date="2023-02" db="EMBL/GenBank/DDBJ databases">
        <title>Colletotrichum kahawae CIFC_Que2 genome sequencing and assembly.</title>
        <authorList>
            <person name="Baroncelli R."/>
        </authorList>
    </citation>
    <scope>NUCLEOTIDE SEQUENCE</scope>
    <source>
        <strain evidence="2">CIFC_Que2</strain>
    </source>
</reference>